<dbReference type="RefSeq" id="WP_022989368.1">
    <property type="nucleotide sequence ID" value="NZ_NEFY01000008.1"/>
</dbReference>
<comment type="caution">
    <text evidence="3">The sequence shown here is derived from an EMBL/GenBank/DDBJ whole genome shotgun (WGS) entry which is preliminary data.</text>
</comment>
<feature type="domain" description="Inner membrane protein YgaP-like transmembrane" evidence="2">
    <location>
        <begin position="1"/>
        <end position="62"/>
    </location>
</feature>
<name>A0A7Z1DVK4_9GAMM</name>
<evidence type="ECO:0000313" key="4">
    <source>
        <dbReference type="Proteomes" id="UP000216984"/>
    </source>
</evidence>
<keyword evidence="1" id="KW-0472">Membrane</keyword>
<reference evidence="3 4" key="1">
    <citation type="submission" date="2017-06" db="EMBL/GenBank/DDBJ databases">
        <title>Draft genome sequence of the halophilic bacterium Marinobacter vinifirmus FB1.</title>
        <authorList>
            <person name="Stepanov V.G."/>
            <person name="Roberts D.J."/>
            <person name="Fox G.E."/>
        </authorList>
    </citation>
    <scope>NUCLEOTIDE SEQUENCE [LARGE SCALE GENOMIC DNA]</scope>
    <source>
        <strain evidence="3 4">FB1</strain>
    </source>
</reference>
<gene>
    <name evidence="3" type="ORF">B9Q17_02255</name>
</gene>
<feature type="transmembrane region" description="Helical" evidence="1">
    <location>
        <begin position="12"/>
        <end position="28"/>
    </location>
</feature>
<keyword evidence="1" id="KW-0812">Transmembrane</keyword>
<dbReference type="InterPro" id="IPR021309">
    <property type="entry name" value="YgaP-like_TM"/>
</dbReference>
<dbReference type="Proteomes" id="UP000216984">
    <property type="component" value="Unassembled WGS sequence"/>
</dbReference>
<proteinExistence type="predicted"/>
<dbReference type="EMBL" id="NEFY01000008">
    <property type="protein sequence ID" value="OZC35687.1"/>
    <property type="molecule type" value="Genomic_DNA"/>
</dbReference>
<dbReference type="Pfam" id="PF11127">
    <property type="entry name" value="YgaP-like_TM"/>
    <property type="match status" value="1"/>
</dbReference>
<evidence type="ECO:0000259" key="2">
    <source>
        <dbReference type="Pfam" id="PF11127"/>
    </source>
</evidence>
<dbReference type="AlphaFoldDB" id="A0A7Z1DVK4"/>
<evidence type="ECO:0000256" key="1">
    <source>
        <dbReference type="SAM" id="Phobius"/>
    </source>
</evidence>
<keyword evidence="1" id="KW-1133">Transmembrane helix</keyword>
<accession>A0A7Z1DVK4</accession>
<organism evidence="3 4">
    <name type="scientific">Marinobacter vinifirmus</name>
    <dbReference type="NCBI Taxonomy" id="355591"/>
    <lineage>
        <taxon>Bacteria</taxon>
        <taxon>Pseudomonadati</taxon>
        <taxon>Pseudomonadota</taxon>
        <taxon>Gammaproteobacteria</taxon>
        <taxon>Pseudomonadales</taxon>
        <taxon>Marinobacteraceae</taxon>
        <taxon>Marinobacter</taxon>
    </lineage>
</organism>
<feature type="transmembrane region" description="Helical" evidence="1">
    <location>
        <begin position="34"/>
        <end position="54"/>
    </location>
</feature>
<keyword evidence="4" id="KW-1185">Reference proteome</keyword>
<evidence type="ECO:0000313" key="3">
    <source>
        <dbReference type="EMBL" id="OZC35687.1"/>
    </source>
</evidence>
<protein>
    <recommendedName>
        <fullName evidence="2">Inner membrane protein YgaP-like transmembrane domain-containing protein</fullName>
    </recommendedName>
</protein>
<sequence>MTVNMGSADRIIRAVVGIVLIALVFVGPQTPWGWIGIVPLATALMGNCPAYSIFGIKTCKNK</sequence>